<keyword evidence="3" id="KW-1185">Reference proteome</keyword>
<feature type="region of interest" description="Disordered" evidence="1">
    <location>
        <begin position="119"/>
        <end position="167"/>
    </location>
</feature>
<gene>
    <name evidence="2" type="ORF">JJB74_28905</name>
</gene>
<dbReference type="Proteomes" id="UP000622890">
    <property type="component" value="Unassembled WGS sequence"/>
</dbReference>
<evidence type="ECO:0000256" key="1">
    <source>
        <dbReference type="SAM" id="MobiDB-lite"/>
    </source>
</evidence>
<feature type="compositionally biased region" description="Low complexity" evidence="1">
    <location>
        <begin position="121"/>
        <end position="141"/>
    </location>
</feature>
<comment type="caution">
    <text evidence="2">The sequence shown here is derived from an EMBL/GenBank/DDBJ whole genome shotgun (WGS) entry which is preliminary data.</text>
</comment>
<sequence>MTIAIILKNAAGSLFPVANPGQGKPVLEGFVEFPLEDKKDGKKMRLEAHAWLKEKDGKKFYSLSIGGISAALFKEKESTNDKLPAYAGTFGFNRELRLAAWKKTAQGSGKPYLSIAISEKTSNGSGSSTSGAAGNAPSTGSLPQHEPASQQPAHAGTKAEEPDFDFV</sequence>
<protein>
    <submittedName>
        <fullName evidence="2">Uncharacterized protein</fullName>
    </submittedName>
</protein>
<accession>A0A934WAD5</accession>
<organism evidence="2 3">
    <name type="scientific">Noviherbaspirillum pedocola</name>
    <dbReference type="NCBI Taxonomy" id="2801341"/>
    <lineage>
        <taxon>Bacteria</taxon>
        <taxon>Pseudomonadati</taxon>
        <taxon>Pseudomonadota</taxon>
        <taxon>Betaproteobacteria</taxon>
        <taxon>Burkholderiales</taxon>
        <taxon>Oxalobacteraceae</taxon>
        <taxon>Noviherbaspirillum</taxon>
    </lineage>
</organism>
<proteinExistence type="predicted"/>
<dbReference type="RefSeq" id="WP_200598023.1">
    <property type="nucleotide sequence ID" value="NZ_JAEPBG010000024.1"/>
</dbReference>
<name>A0A934WAD5_9BURK</name>
<reference evidence="2" key="1">
    <citation type="submission" date="2021-01" db="EMBL/GenBank/DDBJ databases">
        <title>Genome sequence of strain Noviherbaspirillum sp. DKR-6.</title>
        <authorList>
            <person name="Chaudhary D.K."/>
        </authorList>
    </citation>
    <scope>NUCLEOTIDE SEQUENCE</scope>
    <source>
        <strain evidence="2">DKR-6</strain>
    </source>
</reference>
<evidence type="ECO:0000313" key="3">
    <source>
        <dbReference type="Proteomes" id="UP000622890"/>
    </source>
</evidence>
<dbReference type="AlphaFoldDB" id="A0A934WAD5"/>
<dbReference type="EMBL" id="JAEPBG010000024">
    <property type="protein sequence ID" value="MBK4738654.1"/>
    <property type="molecule type" value="Genomic_DNA"/>
</dbReference>
<evidence type="ECO:0000313" key="2">
    <source>
        <dbReference type="EMBL" id="MBK4738654.1"/>
    </source>
</evidence>